<sequence length="118" mass="12698">MSCDFSALLNIDTTDPDQVAALMQQCTSVVFDPMLWVWAIVFTVLCAVVGGWIGTYKKAVVRDAILGATLGPIGWIISLCLPVRAQQCAQCGTRAPGVDKFCRRCGHSLQAANGLRKP</sequence>
<feature type="transmembrane region" description="Helical" evidence="1">
    <location>
        <begin position="35"/>
        <end position="53"/>
    </location>
</feature>
<dbReference type="KEGG" id="xbc:ELE36_12180"/>
<keyword evidence="3" id="KW-1185">Reference proteome</keyword>
<evidence type="ECO:0000313" key="2">
    <source>
        <dbReference type="EMBL" id="QBB71047.1"/>
    </source>
</evidence>
<protein>
    <submittedName>
        <fullName evidence="2">Uncharacterized protein</fullName>
    </submittedName>
</protein>
<proteinExistence type="predicted"/>
<reference evidence="2 3" key="1">
    <citation type="submission" date="2019-01" db="EMBL/GenBank/DDBJ databases">
        <title>Pseudolysobacter antarctica gen. nov., sp. nov., isolated from Fildes Peninsula, Antarctica.</title>
        <authorList>
            <person name="Wei Z."/>
            <person name="Peng F."/>
        </authorList>
    </citation>
    <scope>NUCLEOTIDE SEQUENCE [LARGE SCALE GENOMIC DNA]</scope>
    <source>
        <strain evidence="2 3">AQ6-296</strain>
    </source>
</reference>
<accession>A0A411HKY7</accession>
<dbReference type="EMBL" id="CP035704">
    <property type="protein sequence ID" value="QBB71047.1"/>
    <property type="molecule type" value="Genomic_DNA"/>
</dbReference>
<dbReference type="RefSeq" id="WP_129833668.1">
    <property type="nucleotide sequence ID" value="NZ_CP035704.1"/>
</dbReference>
<evidence type="ECO:0000313" key="3">
    <source>
        <dbReference type="Proteomes" id="UP000291562"/>
    </source>
</evidence>
<keyword evidence="1" id="KW-0812">Transmembrane</keyword>
<dbReference type="AlphaFoldDB" id="A0A411HKY7"/>
<keyword evidence="1" id="KW-1133">Transmembrane helix</keyword>
<gene>
    <name evidence="2" type="ORF">ELE36_12180</name>
</gene>
<name>A0A411HKY7_9GAMM</name>
<dbReference type="Proteomes" id="UP000291562">
    <property type="component" value="Chromosome"/>
</dbReference>
<keyword evidence="1" id="KW-0472">Membrane</keyword>
<dbReference type="OrthoDB" id="5958239at2"/>
<organism evidence="2 3">
    <name type="scientific">Pseudolysobacter antarcticus</name>
    <dbReference type="NCBI Taxonomy" id="2511995"/>
    <lineage>
        <taxon>Bacteria</taxon>
        <taxon>Pseudomonadati</taxon>
        <taxon>Pseudomonadota</taxon>
        <taxon>Gammaproteobacteria</taxon>
        <taxon>Lysobacterales</taxon>
        <taxon>Rhodanobacteraceae</taxon>
        <taxon>Pseudolysobacter</taxon>
    </lineage>
</organism>
<evidence type="ECO:0000256" key="1">
    <source>
        <dbReference type="SAM" id="Phobius"/>
    </source>
</evidence>